<organism evidence="2">
    <name type="scientific">mine drainage metagenome</name>
    <dbReference type="NCBI Taxonomy" id="410659"/>
    <lineage>
        <taxon>unclassified sequences</taxon>
        <taxon>metagenomes</taxon>
        <taxon>ecological metagenomes</taxon>
    </lineage>
</organism>
<feature type="compositionally biased region" description="Basic and acidic residues" evidence="1">
    <location>
        <begin position="82"/>
        <end position="110"/>
    </location>
</feature>
<feature type="region of interest" description="Disordered" evidence="1">
    <location>
        <begin position="1"/>
        <end position="25"/>
    </location>
</feature>
<accession>A0A1J5QJC0</accession>
<evidence type="ECO:0000313" key="2">
    <source>
        <dbReference type="EMBL" id="OIQ80076.1"/>
    </source>
</evidence>
<feature type="region of interest" description="Disordered" evidence="1">
    <location>
        <begin position="52"/>
        <end position="136"/>
    </location>
</feature>
<protein>
    <submittedName>
        <fullName evidence="2">Uncharacterized protein</fullName>
    </submittedName>
</protein>
<proteinExistence type="predicted"/>
<evidence type="ECO:0000256" key="1">
    <source>
        <dbReference type="SAM" id="MobiDB-lite"/>
    </source>
</evidence>
<dbReference type="EMBL" id="MLJW01001113">
    <property type="protein sequence ID" value="OIQ80076.1"/>
    <property type="molecule type" value="Genomic_DNA"/>
</dbReference>
<dbReference type="AlphaFoldDB" id="A0A1J5QJC0"/>
<name>A0A1J5QJC0_9ZZZZ</name>
<feature type="compositionally biased region" description="Basic residues" evidence="1">
    <location>
        <begin position="476"/>
        <end position="486"/>
    </location>
</feature>
<feature type="compositionally biased region" description="Basic and acidic residues" evidence="1">
    <location>
        <begin position="119"/>
        <end position="136"/>
    </location>
</feature>
<feature type="compositionally biased region" description="Basic and acidic residues" evidence="1">
    <location>
        <begin position="52"/>
        <end position="67"/>
    </location>
</feature>
<feature type="region of interest" description="Disordered" evidence="1">
    <location>
        <begin position="446"/>
        <end position="531"/>
    </location>
</feature>
<sequence length="531" mass="58506">MEPGHDPEEGEVPHPVVTRAVVTGDPGAVEHERHSGLVQGHVHQHLVERAIEERRIQGDDRMEPRERHPGRRGRGVLLGDTDVERAGRELLSERREADRREHRGGDRDDVGSPVPDPDDLVREDRRPAEARRRERQAGLRVDLAHRVEPVRDVLLSRRVPAALLGDDVHDHRCAEGLRPDEGVLDRRLVVTVDRADVLDAEVLEHALRRDDVLDALLEAVQGVVREPPRDARPLQRVLAPGQHLLVAVGGAQRVEMVREPADGGRVGPSVVVHDDHETSVLTLRDVVERLPGHATGQGTVSDHRDHVTVVAPPQHVGLGDPVRPAQCRGRVRVLDDVVGRLGAARIPGEAAALAELAEVLAAGEQLVDVRLVPGVEHDRVARGLEHPVQGDRELHHAEVRSQVPPRPGHGLDQELADLRGEADDLAVVEPADVGWRRDAIEQAHARALPPTATSPQDADVERQSPTVERADAGRCARQRPRPRRTSRVGPTHRVPVTTRRRRCGTGRRGTGRRAGCRSRPRRGRSVHTRSP</sequence>
<feature type="compositionally biased region" description="Low complexity" evidence="1">
    <location>
        <begin position="487"/>
        <end position="497"/>
    </location>
</feature>
<gene>
    <name evidence="2" type="ORF">GALL_381810</name>
</gene>
<comment type="caution">
    <text evidence="2">The sequence shown here is derived from an EMBL/GenBank/DDBJ whole genome shotgun (WGS) entry which is preliminary data.</text>
</comment>
<reference evidence="2" key="1">
    <citation type="submission" date="2016-10" db="EMBL/GenBank/DDBJ databases">
        <title>Sequence of Gallionella enrichment culture.</title>
        <authorList>
            <person name="Poehlein A."/>
            <person name="Muehling M."/>
            <person name="Daniel R."/>
        </authorList>
    </citation>
    <scope>NUCLEOTIDE SEQUENCE</scope>
</reference>
<feature type="compositionally biased region" description="Basic residues" evidence="1">
    <location>
        <begin position="498"/>
        <end position="531"/>
    </location>
</feature>